<dbReference type="InterPro" id="IPR011041">
    <property type="entry name" value="Quinoprot_gluc/sorb_DH_b-prop"/>
</dbReference>
<keyword evidence="1" id="KW-0732">Signal</keyword>
<dbReference type="AlphaFoldDB" id="A0AAF0YHB3"/>
<evidence type="ECO:0000313" key="3">
    <source>
        <dbReference type="EMBL" id="WOO83573.1"/>
    </source>
</evidence>
<dbReference type="RefSeq" id="XP_062629599.1">
    <property type="nucleotide sequence ID" value="XM_062773615.1"/>
</dbReference>
<evidence type="ECO:0000259" key="2">
    <source>
        <dbReference type="Pfam" id="PF22807"/>
    </source>
</evidence>
<sequence length="459" mass="47772">MMGLSSISTSALALLLVLAGSATADTCTQNRLHTTYPAPVAADGWSYRLIAHGLQRPRSILFDDSGALLVLESGKGVTRLTFNDSGGSCLGVKEHKTVVANTALNHGLQILNGSLLASTDNDVLSWRYDAGAGSVDTASQQVLVTNMTNSGHKTRTLLVTSRSQLLVSRGSAGNADPAAVEKTTGHCHIRAFTPSSTTADFASGGETVGWGLRNSVGIAEHPDGGIWSVENSVDNLSRQGTDIHKDNPGEELNYHGNVTNLRGANHGYPLCYALWGKDGFPNLGSLSVGDQFAVEAAEGVNVSPPTDAQCNTDYAAPALAFQAHTAPLDIVFDKNGSNAYITFHGSWNRESPVGYAVSRVAFANGRPVEGQASTQAVTDILRNADISGCPSKCFRPVGLAWDSAGRLWFSSDSTGEIFVLAHGGDAFAGDGGDSGAGATRASLAAIVGAVAASWLLTRI</sequence>
<evidence type="ECO:0000256" key="1">
    <source>
        <dbReference type="SAM" id="SignalP"/>
    </source>
</evidence>
<dbReference type="Pfam" id="PF22807">
    <property type="entry name" value="TrAA12"/>
    <property type="match status" value="1"/>
</dbReference>
<dbReference type="Proteomes" id="UP000827549">
    <property type="component" value="Chromosome 5"/>
</dbReference>
<dbReference type="InterPro" id="IPR011042">
    <property type="entry name" value="6-blade_b-propeller_TolB-like"/>
</dbReference>
<dbReference type="SUPFAM" id="SSF50952">
    <property type="entry name" value="Soluble quinoprotein glucose dehydrogenase"/>
    <property type="match status" value="1"/>
</dbReference>
<feature type="domain" description="Pyrroloquinoline quinone-dependent pyranose dehydrogenase beta-propeller" evidence="2">
    <location>
        <begin position="39"/>
        <end position="421"/>
    </location>
</feature>
<reference evidence="3" key="1">
    <citation type="submission" date="2023-10" db="EMBL/GenBank/DDBJ databases">
        <authorList>
            <person name="Noh H."/>
        </authorList>
    </citation>
    <scope>NUCLEOTIDE SEQUENCE</scope>
    <source>
        <strain evidence="3">DUCC4014</strain>
    </source>
</reference>
<dbReference type="Gene3D" id="2.120.10.30">
    <property type="entry name" value="TolB, C-terminal domain"/>
    <property type="match status" value="1"/>
</dbReference>
<evidence type="ECO:0000313" key="4">
    <source>
        <dbReference type="Proteomes" id="UP000827549"/>
    </source>
</evidence>
<dbReference type="GeneID" id="87810265"/>
<name>A0AAF0YHB3_9TREE</name>
<proteinExistence type="predicted"/>
<feature type="signal peptide" evidence="1">
    <location>
        <begin position="1"/>
        <end position="24"/>
    </location>
</feature>
<dbReference type="InterPro" id="IPR054539">
    <property type="entry name" value="Beta-prop_PDH"/>
</dbReference>
<accession>A0AAF0YHB3</accession>
<organism evidence="3 4">
    <name type="scientific">Vanrija pseudolonga</name>
    <dbReference type="NCBI Taxonomy" id="143232"/>
    <lineage>
        <taxon>Eukaryota</taxon>
        <taxon>Fungi</taxon>
        <taxon>Dikarya</taxon>
        <taxon>Basidiomycota</taxon>
        <taxon>Agaricomycotina</taxon>
        <taxon>Tremellomycetes</taxon>
        <taxon>Trichosporonales</taxon>
        <taxon>Trichosporonaceae</taxon>
        <taxon>Vanrija</taxon>
    </lineage>
</organism>
<keyword evidence="4" id="KW-1185">Reference proteome</keyword>
<gene>
    <name evidence="3" type="primary">BB_0024</name>
    <name evidence="3" type="ORF">LOC62_05G007091</name>
</gene>
<protein>
    <submittedName>
        <fullName evidence="3">Purtative protein</fullName>
    </submittedName>
</protein>
<feature type="chain" id="PRO_5041914982" evidence="1">
    <location>
        <begin position="25"/>
        <end position="459"/>
    </location>
</feature>
<dbReference type="EMBL" id="CP086718">
    <property type="protein sequence ID" value="WOO83573.1"/>
    <property type="molecule type" value="Genomic_DNA"/>
</dbReference>